<evidence type="ECO:0000313" key="6">
    <source>
        <dbReference type="EMBL" id="EXJ75011.1"/>
    </source>
</evidence>
<dbReference type="PANTHER" id="PTHR23502">
    <property type="entry name" value="MAJOR FACILITATOR SUPERFAMILY"/>
    <property type="match status" value="1"/>
</dbReference>
<evidence type="ECO:0008006" key="8">
    <source>
        <dbReference type="Google" id="ProtNLM"/>
    </source>
</evidence>
<dbReference type="EMBL" id="AMGX01000002">
    <property type="protein sequence ID" value="EXJ75011.1"/>
    <property type="molecule type" value="Genomic_DNA"/>
</dbReference>
<comment type="subcellular location">
    <subcellularLocation>
        <location evidence="1">Membrane</location>
        <topology evidence="1">Multi-pass membrane protein</topology>
    </subcellularLocation>
</comment>
<dbReference type="GO" id="GO:0005886">
    <property type="term" value="C:plasma membrane"/>
    <property type="evidence" value="ECO:0007669"/>
    <property type="project" value="TreeGrafter"/>
</dbReference>
<evidence type="ECO:0000256" key="3">
    <source>
        <dbReference type="ARBA" id="ARBA00022989"/>
    </source>
</evidence>
<sequence length="274" mass="30772">MAAFLDETWYRRDIQMSEQPDRGTRLSRILGVWQIRVHHHYFDSVRRSCMRIVTVAVKPIMVLVFIYYMAVFMWLVGINQTSSILFATARAEGGYGFGQNAVGFLFFAPITGIIAGEIFGHFFNDCIFRRSLHRHKGLFVPEYRLPTIYVGLILMVPGLVIIGEALRNHWLWVAIVFGWGMMAFGTMLCSVAITAYTLDNYPSASGEVSSLINFARLLGGFSVGYFQLDWGQKSGWDVSFGCQAAVVATATLVIIPTLHIFGAKLRRCGGELPY</sequence>
<dbReference type="InterPro" id="IPR036259">
    <property type="entry name" value="MFS_trans_sf"/>
</dbReference>
<name>W9XDH0_9EURO</name>
<dbReference type="PANTHER" id="PTHR23502:SF22">
    <property type="entry name" value="MAJOR FACILITATOR SUPERFAMILY (MFS) PROFILE DOMAIN-CONTAINING PROTEIN"/>
    <property type="match status" value="1"/>
</dbReference>
<protein>
    <recommendedName>
        <fullName evidence="8">Major facilitator superfamily (MFS) profile domain-containing protein</fullName>
    </recommendedName>
</protein>
<accession>W9XDH0</accession>
<evidence type="ECO:0000256" key="4">
    <source>
        <dbReference type="ARBA" id="ARBA00023136"/>
    </source>
</evidence>
<dbReference type="Proteomes" id="UP000019471">
    <property type="component" value="Unassembled WGS sequence"/>
</dbReference>
<feature type="transmembrane region" description="Helical" evidence="5">
    <location>
        <begin position="208"/>
        <end position="226"/>
    </location>
</feature>
<evidence type="ECO:0000256" key="5">
    <source>
        <dbReference type="SAM" id="Phobius"/>
    </source>
</evidence>
<dbReference type="SUPFAM" id="SSF103473">
    <property type="entry name" value="MFS general substrate transporter"/>
    <property type="match status" value="1"/>
</dbReference>
<reference evidence="6 7" key="1">
    <citation type="submission" date="2013-03" db="EMBL/GenBank/DDBJ databases">
        <title>The Genome Sequence of Cladophialophora psammophila CBS 110553.</title>
        <authorList>
            <consortium name="The Broad Institute Genomics Platform"/>
            <person name="Cuomo C."/>
            <person name="de Hoog S."/>
            <person name="Gorbushina A."/>
            <person name="Walker B."/>
            <person name="Young S.K."/>
            <person name="Zeng Q."/>
            <person name="Gargeya S."/>
            <person name="Fitzgerald M."/>
            <person name="Haas B."/>
            <person name="Abouelleil A."/>
            <person name="Allen A.W."/>
            <person name="Alvarado L."/>
            <person name="Arachchi H.M."/>
            <person name="Berlin A.M."/>
            <person name="Chapman S.B."/>
            <person name="Gainer-Dewar J."/>
            <person name="Goldberg J."/>
            <person name="Griggs A."/>
            <person name="Gujja S."/>
            <person name="Hansen M."/>
            <person name="Howarth C."/>
            <person name="Imamovic A."/>
            <person name="Ireland A."/>
            <person name="Larimer J."/>
            <person name="McCowan C."/>
            <person name="Murphy C."/>
            <person name="Pearson M."/>
            <person name="Poon T.W."/>
            <person name="Priest M."/>
            <person name="Roberts A."/>
            <person name="Saif S."/>
            <person name="Shea T."/>
            <person name="Sisk P."/>
            <person name="Sykes S."/>
            <person name="Wortman J."/>
            <person name="Nusbaum C."/>
            <person name="Birren B."/>
        </authorList>
    </citation>
    <scope>NUCLEOTIDE SEQUENCE [LARGE SCALE GENOMIC DNA]</scope>
    <source>
        <strain evidence="6 7">CBS 110553</strain>
    </source>
</reference>
<dbReference type="GeneID" id="19186440"/>
<keyword evidence="3 5" id="KW-1133">Transmembrane helix</keyword>
<feature type="transmembrane region" description="Helical" evidence="5">
    <location>
        <begin position="101"/>
        <end position="123"/>
    </location>
</feature>
<gene>
    <name evidence="6" type="ORF">A1O5_01707</name>
</gene>
<feature type="transmembrane region" description="Helical" evidence="5">
    <location>
        <begin position="143"/>
        <end position="163"/>
    </location>
</feature>
<keyword evidence="7" id="KW-1185">Reference proteome</keyword>
<evidence type="ECO:0000313" key="7">
    <source>
        <dbReference type="Proteomes" id="UP000019471"/>
    </source>
</evidence>
<feature type="transmembrane region" description="Helical" evidence="5">
    <location>
        <begin position="169"/>
        <end position="196"/>
    </location>
</feature>
<dbReference type="GO" id="GO:0022857">
    <property type="term" value="F:transmembrane transporter activity"/>
    <property type="evidence" value="ECO:0007669"/>
    <property type="project" value="TreeGrafter"/>
</dbReference>
<organism evidence="6 7">
    <name type="scientific">Cladophialophora psammophila CBS 110553</name>
    <dbReference type="NCBI Taxonomy" id="1182543"/>
    <lineage>
        <taxon>Eukaryota</taxon>
        <taxon>Fungi</taxon>
        <taxon>Dikarya</taxon>
        <taxon>Ascomycota</taxon>
        <taxon>Pezizomycotina</taxon>
        <taxon>Eurotiomycetes</taxon>
        <taxon>Chaetothyriomycetidae</taxon>
        <taxon>Chaetothyriales</taxon>
        <taxon>Herpotrichiellaceae</taxon>
        <taxon>Cladophialophora</taxon>
    </lineage>
</organism>
<keyword evidence="4 5" id="KW-0472">Membrane</keyword>
<dbReference type="STRING" id="1182543.W9XDH0"/>
<proteinExistence type="predicted"/>
<evidence type="ECO:0000256" key="1">
    <source>
        <dbReference type="ARBA" id="ARBA00004141"/>
    </source>
</evidence>
<dbReference type="OrthoDB" id="2533084at2759"/>
<feature type="transmembrane region" description="Helical" evidence="5">
    <location>
        <begin position="55"/>
        <end position="76"/>
    </location>
</feature>
<dbReference type="Gene3D" id="1.20.1250.20">
    <property type="entry name" value="MFS general substrate transporter like domains"/>
    <property type="match status" value="1"/>
</dbReference>
<dbReference type="eggNOG" id="KOG0255">
    <property type="taxonomic scope" value="Eukaryota"/>
</dbReference>
<keyword evidence="2 5" id="KW-0812">Transmembrane</keyword>
<evidence type="ECO:0000256" key="2">
    <source>
        <dbReference type="ARBA" id="ARBA00022692"/>
    </source>
</evidence>
<dbReference type="RefSeq" id="XP_007740513.1">
    <property type="nucleotide sequence ID" value="XM_007742323.1"/>
</dbReference>
<feature type="transmembrane region" description="Helical" evidence="5">
    <location>
        <begin position="238"/>
        <end position="261"/>
    </location>
</feature>
<dbReference type="AlphaFoldDB" id="W9XDH0"/>
<comment type="caution">
    <text evidence="6">The sequence shown here is derived from an EMBL/GenBank/DDBJ whole genome shotgun (WGS) entry which is preliminary data.</text>
</comment>
<dbReference type="HOGENOM" id="CLU_008455_13_8_1"/>